<comment type="subcellular location">
    <subcellularLocation>
        <location evidence="1">Membrane</location>
        <topology evidence="1">Multi-pass membrane protein</topology>
    </subcellularLocation>
</comment>
<dbReference type="PANTHER" id="PTHR42198">
    <property type="entry name" value="INTEGRAL MEMBRANE PROTEIN"/>
    <property type="match status" value="1"/>
</dbReference>
<dbReference type="OrthoDB" id="84619at2157"/>
<evidence type="ECO:0000256" key="5">
    <source>
        <dbReference type="SAM" id="Coils"/>
    </source>
</evidence>
<proteinExistence type="predicted"/>
<evidence type="ECO:0000256" key="2">
    <source>
        <dbReference type="ARBA" id="ARBA00022692"/>
    </source>
</evidence>
<keyword evidence="5" id="KW-0175">Coiled coil</keyword>
<dbReference type="SMART" id="SM01415">
    <property type="entry name" value="DUF106"/>
    <property type="match status" value="1"/>
</dbReference>
<feature type="transmembrane region" description="Helical" evidence="7">
    <location>
        <begin position="122"/>
        <end position="139"/>
    </location>
</feature>
<feature type="transmembrane region" description="Helical" evidence="7">
    <location>
        <begin position="159"/>
        <end position="178"/>
    </location>
</feature>
<feature type="compositionally biased region" description="Acidic residues" evidence="6">
    <location>
        <begin position="89"/>
        <end position="102"/>
    </location>
</feature>
<sequence>MPIDQLELLLEDPSIREALAVVYERSNGGSDELDWSDVRDALSSDQWGRLIEREVLVSAGTGFAIADPERVRTYLDECGTDTAKNGAVDGDEAEDVTAEGDAIESAHPETIESPSWTTADKAAGAFALLLFAGYWSASIRDIVAVAESAAFGPITDLVPFHLVIVLLAIVTGIYSTALQSRLLDREKLQEYQRRMQRLRERREAATDRGDDEALERIREEQRAAAGDQLGMFKVQFRPMVWIMLLTIPVFLWLRWKVRGGHLGPNETGLVVPIAGAVTWQEPLAGPLQTWLAWYLCCSIAARQLIQKLFRVGSTASSSSSSSSSS</sequence>
<dbReference type="eggNOG" id="arCOG02673">
    <property type="taxonomic scope" value="Archaea"/>
</dbReference>
<keyword evidence="3 7" id="KW-1133">Transmembrane helix</keyword>
<evidence type="ECO:0000256" key="4">
    <source>
        <dbReference type="ARBA" id="ARBA00023136"/>
    </source>
</evidence>
<feature type="region of interest" description="Disordered" evidence="6">
    <location>
        <begin position="83"/>
        <end position="109"/>
    </location>
</feature>
<evidence type="ECO:0000313" key="8">
    <source>
        <dbReference type="EMBL" id="SEW27433.1"/>
    </source>
</evidence>
<keyword evidence="9" id="KW-1185">Reference proteome</keyword>
<dbReference type="EMBL" id="FOIS01000004">
    <property type="protein sequence ID" value="SEW27433.1"/>
    <property type="molecule type" value="Genomic_DNA"/>
</dbReference>
<feature type="coiled-coil region" evidence="5">
    <location>
        <begin position="181"/>
        <end position="208"/>
    </location>
</feature>
<dbReference type="RefSeq" id="WP_049991952.1">
    <property type="nucleotide sequence ID" value="NZ_FOIS01000004.1"/>
</dbReference>
<dbReference type="PANTHER" id="PTHR42198:SF1">
    <property type="entry name" value="INTEGRAL MEMBRANE PROTEIN"/>
    <property type="match status" value="1"/>
</dbReference>
<dbReference type="AlphaFoldDB" id="A0A1I0QJY3"/>
<feature type="transmembrane region" description="Helical" evidence="7">
    <location>
        <begin position="238"/>
        <end position="255"/>
    </location>
</feature>
<organism evidence="8 9">
    <name type="scientific">Natrinema salifodinae</name>
    <dbReference type="NCBI Taxonomy" id="1202768"/>
    <lineage>
        <taxon>Archaea</taxon>
        <taxon>Methanobacteriati</taxon>
        <taxon>Methanobacteriota</taxon>
        <taxon>Stenosarchaea group</taxon>
        <taxon>Halobacteria</taxon>
        <taxon>Halobacteriales</taxon>
        <taxon>Natrialbaceae</taxon>
        <taxon>Natrinema</taxon>
    </lineage>
</organism>
<name>A0A1I0QJY3_9EURY</name>
<dbReference type="GO" id="GO:0016020">
    <property type="term" value="C:membrane"/>
    <property type="evidence" value="ECO:0007669"/>
    <property type="project" value="UniProtKB-SubCell"/>
</dbReference>
<gene>
    <name evidence="8" type="ORF">SAMN05216285_3676</name>
</gene>
<evidence type="ECO:0000256" key="6">
    <source>
        <dbReference type="SAM" id="MobiDB-lite"/>
    </source>
</evidence>
<evidence type="ECO:0000256" key="3">
    <source>
        <dbReference type="ARBA" id="ARBA00022989"/>
    </source>
</evidence>
<dbReference type="InterPro" id="IPR002809">
    <property type="entry name" value="EMC3/TMCO1"/>
</dbReference>
<dbReference type="Proteomes" id="UP000183275">
    <property type="component" value="Unassembled WGS sequence"/>
</dbReference>
<evidence type="ECO:0000256" key="7">
    <source>
        <dbReference type="SAM" id="Phobius"/>
    </source>
</evidence>
<dbReference type="InterPro" id="IPR038978">
    <property type="entry name" value="MJ0935"/>
</dbReference>
<reference evidence="9" key="1">
    <citation type="submission" date="2016-10" db="EMBL/GenBank/DDBJ databases">
        <authorList>
            <person name="Varghese N."/>
        </authorList>
    </citation>
    <scope>NUCLEOTIDE SEQUENCE [LARGE SCALE GENOMIC DNA]</scope>
    <source>
        <strain evidence="9">CGMCC 1.12284</strain>
    </source>
</reference>
<evidence type="ECO:0000313" key="9">
    <source>
        <dbReference type="Proteomes" id="UP000183275"/>
    </source>
</evidence>
<keyword evidence="2 7" id="KW-0812">Transmembrane</keyword>
<accession>A0A1I0QJY3</accession>
<keyword evidence="4 7" id="KW-0472">Membrane</keyword>
<dbReference type="STRING" id="1202768.SAMN05216285_3676"/>
<evidence type="ECO:0000256" key="1">
    <source>
        <dbReference type="ARBA" id="ARBA00004141"/>
    </source>
</evidence>
<protein>
    <submittedName>
        <fullName evidence="8">Uncharacterized membrane protein, DUF106 family</fullName>
    </submittedName>
</protein>
<dbReference type="Pfam" id="PF01956">
    <property type="entry name" value="EMC3_TMCO1"/>
    <property type="match status" value="1"/>
</dbReference>